<evidence type="ECO:0000256" key="15">
    <source>
        <dbReference type="ARBA" id="ARBA00068161"/>
    </source>
</evidence>
<keyword evidence="7" id="KW-0677">Repeat</keyword>
<evidence type="ECO:0000256" key="2">
    <source>
        <dbReference type="ARBA" id="ARBA00004489"/>
    </source>
</evidence>
<feature type="region of interest" description="Disordered" evidence="20">
    <location>
        <begin position="1"/>
        <end position="58"/>
    </location>
</feature>
<keyword evidence="10" id="KW-1133">Transmembrane helix</keyword>
<feature type="compositionally biased region" description="Polar residues" evidence="20">
    <location>
        <begin position="183"/>
        <end position="196"/>
    </location>
</feature>
<dbReference type="PROSITE" id="PS51361">
    <property type="entry name" value="TENEURIN_N"/>
    <property type="match status" value="1"/>
</dbReference>
<dbReference type="InterPro" id="IPR056820">
    <property type="entry name" value="TEN_TTR-like"/>
</dbReference>
<evidence type="ECO:0000256" key="7">
    <source>
        <dbReference type="ARBA" id="ARBA00022737"/>
    </source>
</evidence>
<feature type="compositionally biased region" description="Basic and acidic residues" evidence="20">
    <location>
        <begin position="171"/>
        <end position="180"/>
    </location>
</feature>
<feature type="region of interest" description="Disordered" evidence="20">
    <location>
        <begin position="147"/>
        <end position="205"/>
    </location>
</feature>
<dbReference type="InterPro" id="IPR056822">
    <property type="entry name" value="TEN_NHL"/>
</dbReference>
<dbReference type="FunFam" id="2.10.25.10:FF:000021">
    <property type="entry name" value="Teneurin transmembrane protein 2"/>
    <property type="match status" value="1"/>
</dbReference>
<keyword evidence="8" id="KW-0221">Differentiation</keyword>
<dbReference type="Gene3D" id="2.60.120.260">
    <property type="entry name" value="Galactose-binding domain-like"/>
    <property type="match status" value="1"/>
</dbReference>
<evidence type="ECO:0000256" key="16">
    <source>
        <dbReference type="ARBA" id="ARBA00077040"/>
    </source>
</evidence>
<keyword evidence="4" id="KW-1003">Cell membrane</keyword>
<protein>
    <recommendedName>
        <fullName evidence="15">Teneurin-3</fullName>
    </recommendedName>
    <alternativeName>
        <fullName evidence="17">Protein Odd Oz/ten-m homolog 3</fullName>
    </alternativeName>
    <alternativeName>
        <fullName evidence="16">Tenascin-M3</fullName>
    </alternativeName>
    <alternativeName>
        <fullName evidence="18">Teneurin transmembrane protein 3</fullName>
    </alternativeName>
</protein>
<evidence type="ECO:0000256" key="11">
    <source>
        <dbReference type="ARBA" id="ARBA00023136"/>
    </source>
</evidence>
<dbReference type="SUPFAM" id="SSF101898">
    <property type="entry name" value="NHL repeat"/>
    <property type="match status" value="1"/>
</dbReference>
<dbReference type="InterPro" id="IPR056823">
    <property type="entry name" value="TEN-like_YD-shell"/>
</dbReference>
<feature type="compositionally biased region" description="Basic residues" evidence="20">
    <location>
        <begin position="281"/>
        <end position="295"/>
    </location>
</feature>
<dbReference type="Proteomes" id="UP000694557">
    <property type="component" value="Unassembled WGS sequence"/>
</dbReference>
<feature type="domain" description="Teneurin N-terminal" evidence="22">
    <location>
        <begin position="1"/>
        <end position="260"/>
    </location>
</feature>
<dbReference type="GO" id="GO:0030424">
    <property type="term" value="C:axon"/>
    <property type="evidence" value="ECO:0007669"/>
    <property type="project" value="UniProtKB-SubCell"/>
</dbReference>
<dbReference type="PROSITE" id="PS01186">
    <property type="entry name" value="EGF_2"/>
    <property type="match status" value="3"/>
</dbReference>
<dbReference type="Ensembl" id="ENSOKIT00005052414.1">
    <property type="protein sequence ID" value="ENSOKIP00005049684.1"/>
    <property type="gene ID" value="ENSOKIG00005020509.1"/>
</dbReference>
<keyword evidence="24" id="KW-1185">Reference proteome</keyword>
<dbReference type="Pfam" id="PF25021">
    <property type="entry name" value="TEN_NHL"/>
    <property type="match status" value="1"/>
</dbReference>
<dbReference type="GO" id="GO:0042803">
    <property type="term" value="F:protein homodimerization activity"/>
    <property type="evidence" value="ECO:0007669"/>
    <property type="project" value="TreeGrafter"/>
</dbReference>
<dbReference type="Pfam" id="PF25020">
    <property type="entry name" value="TTR_TEN1-4"/>
    <property type="match status" value="1"/>
</dbReference>
<evidence type="ECO:0000256" key="9">
    <source>
        <dbReference type="ARBA" id="ARBA00022889"/>
    </source>
</evidence>
<dbReference type="InterPro" id="IPR006530">
    <property type="entry name" value="YD"/>
</dbReference>
<dbReference type="PANTHER" id="PTHR11219:SF65">
    <property type="entry name" value="TENEURIN-3"/>
    <property type="match status" value="1"/>
</dbReference>
<evidence type="ECO:0000256" key="8">
    <source>
        <dbReference type="ARBA" id="ARBA00022782"/>
    </source>
</evidence>
<evidence type="ECO:0000256" key="6">
    <source>
        <dbReference type="ARBA" id="ARBA00022692"/>
    </source>
</evidence>
<dbReference type="Pfam" id="PF23093">
    <property type="entry name" value="GBD_Tenm3"/>
    <property type="match status" value="1"/>
</dbReference>
<gene>
    <name evidence="23" type="primary">TENM3</name>
</gene>
<evidence type="ECO:0000256" key="20">
    <source>
        <dbReference type="SAM" id="MobiDB-lite"/>
    </source>
</evidence>
<dbReference type="GO" id="GO:0007157">
    <property type="term" value="P:heterophilic cell-cell adhesion via plasma membrane cell adhesion molecules"/>
    <property type="evidence" value="ECO:0007669"/>
    <property type="project" value="TreeGrafter"/>
</dbReference>
<keyword evidence="13" id="KW-0325">Glycoprotein</keyword>
<reference evidence="23" key="2">
    <citation type="submission" date="2025-09" db="UniProtKB">
        <authorList>
            <consortium name="Ensembl"/>
        </authorList>
    </citation>
    <scope>IDENTIFICATION</scope>
</reference>
<dbReference type="InterPro" id="IPR057629">
    <property type="entry name" value="Teneurin1-4_GBD"/>
</dbReference>
<dbReference type="GO" id="GO:0007165">
    <property type="term" value="P:signal transduction"/>
    <property type="evidence" value="ECO:0007669"/>
    <property type="project" value="InterPro"/>
</dbReference>
<feature type="compositionally biased region" description="Polar residues" evidence="20">
    <location>
        <begin position="47"/>
        <end position="56"/>
    </location>
</feature>
<dbReference type="Gene3D" id="2.120.10.30">
    <property type="entry name" value="TolB, C-terminal domain"/>
    <property type="match status" value="2"/>
</dbReference>
<sequence length="2678" mass="298735">MDVKERRPYCSLTKSRRDKERRYTGSSGDSEECGSGGGGGPGPRVPTQKSYSSSETLKAFDHQDSSRLLYSSRVKEMVHREQDEYTRQGQNFNLRQLGICEPSTRRGLAFCSEMGLPHRGYSVGAGSDVDTENEGVMSPERAMRLWGRGVKSGGRNSCLSSRSNSALTLTDTEHENKSDSDNEQPPNHHQQGQSTLPPALPPHKQQPLVTALNHNSLSSRNRNPSPAPPAALPAELQTTPESVPLQDSWVLGSNVPLESRYTHTPPKTGTHTPPKTGTHTPHQKQVHTHPAKNRYTHTPTKTVFSLSLPPIVAMHLFGLNWQMQETEGYTFENGQGKSDTTPNTITALSADNGKLGVFLQENNTIDTGEVDVGRRAVQEVPPGIFWRSQLYIDQPQFLKFNISVQRDALVGVYGRKGLPPSHTQYDFVELLDGSRLITKEKRGLVEVEGVSRRARSVSVHEAGFIQYLDSGIWHMAFYNDGKNSEQVSYNTIVIESVMECPHNCHGNGDCLSGTCHCFPGFLGPDCSRASCPVLCSGNGQYSRGRCLCFSGWKGTECDVPSNQCIDIHCGGHGICIMGVCACNTRYKGDNCEEVDCLDPGCSVHGVCIHGECHCSPGWGGTNCEILKTMCPDQCSGHGTYQSESGTCTCDTNWTGPDCSVEVCVVDCGSHGVCFGGSCRCEEGWTGTVCDQKACHPMCTKNGVCKEGKCECNQGWTGEHCNIEGCPGLCNNNGRCTLDQNGWHCVCQSGWRGTGCDVAMETLCTDGKDNEGDGLVDCMDPDCCLQTSCQTQPYCRGSPDPSDIISQSPSSLMPQHAARSFYQRIRFLVGPEGSHVITGDNPFNKSLVSIIRGQVLTADGTPLIGVNVTFVHYPDHGYTVTRKDGMFDLLTNGGASLTLSFERAPFLIQYRTVWIPWNVFYVMDTLVMKKEENDIPSCDLSGFIRPSPVIVASPLSTCFRSSPEDGPIIPETQVLQEETSIPGSDLNLLYLSSRAAGYKPVLKVTMTQASVPFNLMKVHLMVAVVGRLFQKWFPAQPNLSYTFIWDKTDAYNQKVYGLSEAVVSVGFEYESCLDLILWEKRTATLQGYELDASNMGGWTLDKHHILDIQNGILYKGNGENVFISQQPPVISSIMGNGRRRSISCPSCNGQAEGNKLLAPVALACGADGSLFVGDFNYIRRIFPSGNVTSVMELSNNPAHRYYLATDPVTGQLYVSDTNSRRIYRPKVLTGTKELIQNGEVVAGTGEQCPPFDEARCGDGGKATEALLMGPKGITVDKNGYIYFVDGTMIRKVDRNGIISTLLGSNDLNSARPLTCDTSMHIRQVRLEWPTALAINPMDNSIYVLDNNVVLQITENRQVRIVAGRPMHCQVPGIEYTLGKRAVQTMLEGAAAIALSYSGVLYIAETDEKKIHRIRQVSTDGEITPLAGALSDCDCKNDANCDCYQTGDGYAKDARLNSPSSLVVSPDGTLYVADLGNIRIRAVRRNQPPSGSAVSGPGSFEVASPSSQELYVFDSNGTHQFTMSLVTGDYKYNFSYSNEEDVTAVTDSSGNTLRIRRDPNRMPVRIVAPDNQVIWLTIGTNGGLKTLTAQGQELVLFTYHGNSGLLATKTIQIGWTTFYDYDSEGRLTNVTFPTGVVTNLHGDMTGAITVDIETSGRDEDVSITTNLSSIDSFYTLVQDQLRNSYQVGYDHSLRVIYANGMDTHYQTEPHILAGAANPTVARRNMTLPGENGQNLVEWRFRKEQTRGKVIVFGRKLRVNGRNLLSVDYDRTLRTEKIYDDHRKFLLKIVYDTQGHPTLWVPSSKLLSVNLTYSSTGQVTSLQRGPTTERVEYDGQGRIVSRVFADGKTWSFTYLDKSMVLLLHSQRQYIFDYDLLDRLSAVTMPSVARHTMQTIRSLGYYRNIYNPPESNASVTVDYSEDGQLLRVAHLGTGRRILYKYRRQNKMAEILYDSTRVSFTYDETAGVLKTVNLQSEGFICSIRYRQIGPLVDRQIFRFSEDGMVNARFDYTYDNSFRVTSMQAVINETPLPIDLYQFDDISGKVEQFGKFGVIYYDINQIISTAVMTYTKHFDVHGRIKEIQYEIFRSLMYWITIQYDNMGRVTKREIKIGPFANTTKYGYEYDVDGQLQTVYLNEKMMWRYNYDLNGNLHLLNPGNSARLTPLRYDLRDRITRLGDVQYRLDDDGFLRQRGAEIFEYNSKGLLERVYSKGNSWTIQYRYDGLGRRVASRTSLGQHLQFFYADLNYPTRITHVYNHSSSEITSLYYDLQGHLFAMEISSGEEFYIACDNTGTPLAVFSSLMYTYGEVYFDSNPDFVLVIGFHGGLYDPLTRLLHFGDRDYDIPAGRWTTPDIGTWTRVGKDPAPFNLYMFRNNNPVSKVHEVKEYVTDVNIWLVTFGFHLHNAIPGFPIPKFDLTQPSLEMKKSQLWDDLPSISGVQQEVTRQAKAFLSFERMPEIQLSRRHSNREKPWLWFATAKSLIGKGVMLAVTQGRVVTNTLNIANEDCIKVAAVLNNAFYLEDLHFTVEGRDTHYFIKTSLPESDLGALRLTSGRKSLENGVNVTVSQSTTVVNGRTRRFADVELQYGALALHVRYGMTLDEEKARVLEQARQKALSSAWSREQQRVREGEEGVRLWTEGEKRQLLSGGKVLGYDGYYVLSIEQYPELADSANNIQFLRQSEIGKR</sequence>
<evidence type="ECO:0000259" key="21">
    <source>
        <dbReference type="PROSITE" id="PS50026"/>
    </source>
</evidence>
<dbReference type="Pfam" id="PF15636">
    <property type="entry name" value="Tox-GHH"/>
    <property type="match status" value="1"/>
</dbReference>
<dbReference type="FunFam" id="2.10.25.10:FF:000026">
    <property type="entry name" value="Teneurin transmembrane protein 2"/>
    <property type="match status" value="1"/>
</dbReference>
<evidence type="ECO:0000256" key="10">
    <source>
        <dbReference type="ARBA" id="ARBA00022989"/>
    </source>
</evidence>
<evidence type="ECO:0000313" key="24">
    <source>
        <dbReference type="Proteomes" id="UP000694557"/>
    </source>
</evidence>
<comment type="caution">
    <text evidence="19">Lacks conserved residue(s) required for the propagation of feature annotation.</text>
</comment>
<dbReference type="GeneTree" id="ENSGT01030000234566"/>
<dbReference type="PROSITE" id="PS00022">
    <property type="entry name" value="EGF_1"/>
    <property type="match status" value="4"/>
</dbReference>
<evidence type="ECO:0000256" key="14">
    <source>
        <dbReference type="ARBA" id="ARBA00023273"/>
    </source>
</evidence>
<feature type="disulfide bond" evidence="19">
    <location>
        <begin position="746"/>
        <end position="755"/>
    </location>
</feature>
<dbReference type="SMART" id="SM00181">
    <property type="entry name" value="EGF"/>
    <property type="match status" value="8"/>
</dbReference>
<feature type="compositionally biased region" description="Low complexity" evidence="20">
    <location>
        <begin position="262"/>
        <end position="280"/>
    </location>
</feature>
<dbReference type="FunFam" id="2.180.10.10:FF:000004">
    <property type="entry name" value="Teneurin transmembrane protein 3"/>
    <property type="match status" value="1"/>
</dbReference>
<dbReference type="GO" id="GO:0005886">
    <property type="term" value="C:plasma membrane"/>
    <property type="evidence" value="ECO:0007669"/>
    <property type="project" value="UniProtKB-SubCell"/>
</dbReference>
<dbReference type="Pfam" id="PF25023">
    <property type="entry name" value="TEN_YD-shell"/>
    <property type="match status" value="1"/>
</dbReference>
<comment type="similarity">
    <text evidence="3">Belongs to the tenascin family. Teneurin subfamily.</text>
</comment>
<feature type="domain" description="EGF-like" evidence="21">
    <location>
        <begin position="626"/>
        <end position="659"/>
    </location>
</feature>
<evidence type="ECO:0000259" key="22">
    <source>
        <dbReference type="PROSITE" id="PS51361"/>
    </source>
</evidence>
<dbReference type="InterPro" id="IPR000742">
    <property type="entry name" value="EGF"/>
</dbReference>
<dbReference type="Gene3D" id="2.10.25.10">
    <property type="entry name" value="Laminin"/>
    <property type="match status" value="4"/>
</dbReference>
<keyword evidence="9" id="KW-0130">Cell adhesion</keyword>
<evidence type="ECO:0000256" key="3">
    <source>
        <dbReference type="ARBA" id="ARBA00009385"/>
    </source>
</evidence>
<dbReference type="FunFam" id="2.120.10.30:FF:000005">
    <property type="entry name" value="Teneurin transmembrane protein 4"/>
    <property type="match status" value="1"/>
</dbReference>
<dbReference type="InterPro" id="IPR009471">
    <property type="entry name" value="Ten_N"/>
</dbReference>
<dbReference type="InterPro" id="IPR051216">
    <property type="entry name" value="Teneurin"/>
</dbReference>
<dbReference type="FunFam" id="2.10.25.10:FF:000016">
    <property type="entry name" value="Teneurin transmembrane protein 2"/>
    <property type="match status" value="1"/>
</dbReference>
<dbReference type="FunFam" id="2.10.25.10:FF:000013">
    <property type="entry name" value="Teneurin transmembrane protein 4"/>
    <property type="match status" value="1"/>
</dbReference>
<dbReference type="GO" id="GO:0046982">
    <property type="term" value="F:protein heterodimerization activity"/>
    <property type="evidence" value="ECO:0007669"/>
    <property type="project" value="TreeGrafter"/>
</dbReference>
<comment type="subcellular location">
    <subcellularLocation>
        <location evidence="1">Cell membrane</location>
        <topology evidence="1">Single-pass membrane protein</topology>
    </subcellularLocation>
    <subcellularLocation>
        <location evidence="2">Cell projection</location>
        <location evidence="2">Axon</location>
    </subcellularLocation>
</comment>
<dbReference type="InterPro" id="IPR008969">
    <property type="entry name" value="CarboxyPept-like_regulatory"/>
</dbReference>
<dbReference type="NCBIfam" id="TIGR03696">
    <property type="entry name" value="Rhs_assc_core"/>
    <property type="match status" value="1"/>
</dbReference>
<feature type="disulfide bond" evidence="19">
    <location>
        <begin position="649"/>
        <end position="658"/>
    </location>
</feature>
<accession>A0A8C7MEX6</accession>
<dbReference type="GO" id="GO:0050839">
    <property type="term" value="F:cell adhesion molecule binding"/>
    <property type="evidence" value="ECO:0007669"/>
    <property type="project" value="TreeGrafter"/>
</dbReference>
<dbReference type="InterPro" id="IPR028916">
    <property type="entry name" value="Tox-GHH_dom"/>
</dbReference>
<evidence type="ECO:0000256" key="1">
    <source>
        <dbReference type="ARBA" id="ARBA00004162"/>
    </source>
</evidence>
<dbReference type="SUPFAM" id="SSF63825">
    <property type="entry name" value="YWTD domain"/>
    <property type="match status" value="1"/>
</dbReference>
<keyword evidence="11" id="KW-0472">Membrane</keyword>
<evidence type="ECO:0000256" key="4">
    <source>
        <dbReference type="ARBA" id="ARBA00022475"/>
    </source>
</evidence>
<name>A0A8C7MEX6_ONCKI</name>
<feature type="disulfide bond" evidence="19">
    <location>
        <begin position="725"/>
        <end position="735"/>
    </location>
</feature>
<dbReference type="Pfam" id="PF25024">
    <property type="entry name" value="EGF_TEN"/>
    <property type="match status" value="1"/>
</dbReference>
<dbReference type="GO" id="GO:0048666">
    <property type="term" value="P:neuron development"/>
    <property type="evidence" value="ECO:0007669"/>
    <property type="project" value="TreeGrafter"/>
</dbReference>
<dbReference type="NCBIfam" id="TIGR01643">
    <property type="entry name" value="YD_repeat_2x"/>
    <property type="match status" value="1"/>
</dbReference>
<dbReference type="InterPro" id="IPR057627">
    <property type="entry name" value="FN-plug_TEN1-4"/>
</dbReference>
<feature type="domain" description="EGF-like" evidence="21">
    <location>
        <begin position="721"/>
        <end position="756"/>
    </location>
</feature>
<dbReference type="FunFam" id="2.60.120.260:FF:000008">
    <property type="entry name" value="teneurin-3 isoform X2"/>
    <property type="match status" value="1"/>
</dbReference>
<evidence type="ECO:0000256" key="5">
    <source>
        <dbReference type="ARBA" id="ARBA00022536"/>
    </source>
</evidence>
<dbReference type="Pfam" id="PF06484">
    <property type="entry name" value="Ten_N"/>
    <property type="match status" value="1"/>
</dbReference>
<evidence type="ECO:0000256" key="13">
    <source>
        <dbReference type="ARBA" id="ARBA00023180"/>
    </source>
</evidence>
<dbReference type="PROSITE" id="PS50026">
    <property type="entry name" value="EGF_3"/>
    <property type="match status" value="2"/>
</dbReference>
<reference evidence="23" key="1">
    <citation type="submission" date="2025-08" db="UniProtKB">
        <authorList>
            <consortium name="Ensembl"/>
        </authorList>
    </citation>
    <scope>IDENTIFICATION</scope>
</reference>
<dbReference type="InterPro" id="IPR011042">
    <property type="entry name" value="6-blade_b-propeller_TolB-like"/>
</dbReference>
<evidence type="ECO:0000313" key="23">
    <source>
        <dbReference type="Ensembl" id="ENSOKIP00005049684.1"/>
    </source>
</evidence>
<feature type="region of interest" description="Disordered" evidence="20">
    <location>
        <begin position="257"/>
        <end position="296"/>
    </location>
</feature>
<keyword evidence="12 19" id="KW-1015">Disulfide bond</keyword>
<organism evidence="23 24">
    <name type="scientific">Oncorhynchus kisutch</name>
    <name type="common">Coho salmon</name>
    <name type="synonym">Salmo kisutch</name>
    <dbReference type="NCBI Taxonomy" id="8019"/>
    <lineage>
        <taxon>Eukaryota</taxon>
        <taxon>Metazoa</taxon>
        <taxon>Chordata</taxon>
        <taxon>Craniata</taxon>
        <taxon>Vertebrata</taxon>
        <taxon>Euteleostomi</taxon>
        <taxon>Actinopterygii</taxon>
        <taxon>Neopterygii</taxon>
        <taxon>Teleostei</taxon>
        <taxon>Protacanthopterygii</taxon>
        <taxon>Salmoniformes</taxon>
        <taxon>Salmonidae</taxon>
        <taxon>Salmoninae</taxon>
        <taxon>Oncorhynchus</taxon>
    </lineage>
</organism>
<keyword evidence="5 19" id="KW-0245">EGF-like domain</keyword>
<evidence type="ECO:0000256" key="18">
    <source>
        <dbReference type="ARBA" id="ARBA00083960"/>
    </source>
</evidence>
<keyword evidence="14" id="KW-0966">Cell projection</keyword>
<dbReference type="PANTHER" id="PTHR11219">
    <property type="entry name" value="TENEURIN AND N-ACETYLGLUCOSAMINE-1-PHOSPHODIESTER ALPHA-N-ACETYLGLUCOSAMINIDASE"/>
    <property type="match status" value="1"/>
</dbReference>
<proteinExistence type="inferred from homology"/>
<evidence type="ECO:0000256" key="17">
    <source>
        <dbReference type="ARBA" id="ARBA00081435"/>
    </source>
</evidence>
<dbReference type="FunFam" id="2.120.10.30:FF:000003">
    <property type="entry name" value="Teneurin transmembrane protein 2"/>
    <property type="match status" value="1"/>
</dbReference>
<evidence type="ECO:0000256" key="19">
    <source>
        <dbReference type="PROSITE-ProRule" id="PRU00076"/>
    </source>
</evidence>
<dbReference type="SUPFAM" id="SSF49464">
    <property type="entry name" value="Carboxypeptidase regulatory domain-like"/>
    <property type="match status" value="1"/>
</dbReference>
<dbReference type="CDD" id="cd00054">
    <property type="entry name" value="EGF_CA"/>
    <property type="match status" value="2"/>
</dbReference>
<dbReference type="Pfam" id="PF24329">
    <property type="entry name" value="FN-plug_TEN1-4"/>
    <property type="match status" value="1"/>
</dbReference>
<dbReference type="Pfam" id="PF23538">
    <property type="entry name" value="Teneurin_ABD"/>
    <property type="match status" value="1"/>
</dbReference>
<dbReference type="InterPro" id="IPR022385">
    <property type="entry name" value="Rhs_assc_core"/>
</dbReference>
<keyword evidence="6" id="KW-0812">Transmembrane</keyword>
<dbReference type="Gene3D" id="2.180.10.10">
    <property type="entry name" value="RHS repeat-associated core"/>
    <property type="match status" value="1"/>
</dbReference>
<evidence type="ECO:0000256" key="12">
    <source>
        <dbReference type="ARBA" id="ARBA00023157"/>
    </source>
</evidence>
<feature type="compositionally biased region" description="Polar residues" evidence="20">
    <location>
        <begin position="154"/>
        <end position="170"/>
    </location>
</feature>